<name>A0A7X2XU43_9LACO</name>
<dbReference type="GO" id="GO:0000976">
    <property type="term" value="F:transcription cis-regulatory region binding"/>
    <property type="evidence" value="ECO:0007669"/>
    <property type="project" value="TreeGrafter"/>
</dbReference>
<keyword evidence="3" id="KW-0238">DNA-binding</keyword>
<dbReference type="PRINTS" id="PR00039">
    <property type="entry name" value="HTHLYSR"/>
</dbReference>
<dbReference type="InterPro" id="IPR036390">
    <property type="entry name" value="WH_DNA-bd_sf"/>
</dbReference>
<dbReference type="Gene3D" id="3.40.190.290">
    <property type="match status" value="1"/>
</dbReference>
<sequence length="290" mass="32724">MEIRQLKTLQMIDELHSFSKAAKRLGYTQSTVSMQIQKLESEVGGKLLQYDGHDVTLTAAGQAMMPMVNRTLQDYGSLERFSQTTDQFGQLRIAAPESLTISLVTPMLKRFHKVQPKVDIHLQNATCLHNEEALIRGDVDVAFMMWPSRPKPQLVDRDLGEQEIVLVVSKTATFKQLLADPSATFIINEPDCSYRNQFETSLWQQHQRRFPTWMLPSIAAIKAAVINGLGFSYLPKSMVIAELESGELTAIPTDIENHIHAHLLTRSDSKENRSIAKFTSLFNAVQQEPN</sequence>
<dbReference type="RefSeq" id="WP_155430851.1">
    <property type="nucleotide sequence ID" value="NZ_WNJO01000002.1"/>
</dbReference>
<dbReference type="GO" id="GO:0003700">
    <property type="term" value="F:DNA-binding transcription factor activity"/>
    <property type="evidence" value="ECO:0007669"/>
    <property type="project" value="InterPro"/>
</dbReference>
<evidence type="ECO:0000259" key="5">
    <source>
        <dbReference type="PROSITE" id="PS50931"/>
    </source>
</evidence>
<dbReference type="PANTHER" id="PTHR30126">
    <property type="entry name" value="HTH-TYPE TRANSCRIPTIONAL REGULATOR"/>
    <property type="match status" value="1"/>
</dbReference>
<evidence type="ECO:0000256" key="4">
    <source>
        <dbReference type="ARBA" id="ARBA00023163"/>
    </source>
</evidence>
<dbReference type="CDD" id="cd05466">
    <property type="entry name" value="PBP2_LTTR_substrate"/>
    <property type="match status" value="1"/>
</dbReference>
<dbReference type="Proteomes" id="UP000466388">
    <property type="component" value="Unassembled WGS sequence"/>
</dbReference>
<keyword evidence="4" id="KW-0804">Transcription</keyword>
<dbReference type="SUPFAM" id="SSF46785">
    <property type="entry name" value="Winged helix' DNA-binding domain"/>
    <property type="match status" value="1"/>
</dbReference>
<dbReference type="InterPro" id="IPR005119">
    <property type="entry name" value="LysR_subst-bd"/>
</dbReference>
<dbReference type="Gene3D" id="1.10.10.10">
    <property type="entry name" value="Winged helix-like DNA-binding domain superfamily/Winged helix DNA-binding domain"/>
    <property type="match status" value="1"/>
</dbReference>
<keyword evidence="7" id="KW-1185">Reference proteome</keyword>
<comment type="similarity">
    <text evidence="1">Belongs to the LysR transcriptional regulatory family.</text>
</comment>
<evidence type="ECO:0000313" key="7">
    <source>
        <dbReference type="Proteomes" id="UP000466388"/>
    </source>
</evidence>
<dbReference type="InterPro" id="IPR000847">
    <property type="entry name" value="LysR_HTH_N"/>
</dbReference>
<proteinExistence type="inferred from homology"/>
<keyword evidence="2" id="KW-0805">Transcription regulation</keyword>
<dbReference type="Pfam" id="PF03466">
    <property type="entry name" value="LysR_substrate"/>
    <property type="match status" value="1"/>
</dbReference>
<dbReference type="PANTHER" id="PTHR30126:SF40">
    <property type="entry name" value="HTH-TYPE TRANSCRIPTIONAL REGULATOR GLTR"/>
    <property type="match status" value="1"/>
</dbReference>
<dbReference type="AlphaFoldDB" id="A0A7X2XU43"/>
<dbReference type="InterPro" id="IPR036388">
    <property type="entry name" value="WH-like_DNA-bd_sf"/>
</dbReference>
<dbReference type="EMBL" id="WNJO01000002">
    <property type="protein sequence ID" value="MTV81575.1"/>
    <property type="molecule type" value="Genomic_DNA"/>
</dbReference>
<evidence type="ECO:0000256" key="3">
    <source>
        <dbReference type="ARBA" id="ARBA00023125"/>
    </source>
</evidence>
<accession>A0A7X2XU43</accession>
<reference evidence="6 7" key="1">
    <citation type="submission" date="2019-11" db="EMBL/GenBank/DDBJ databases">
        <title>Lactobacillus sp. nov. CRM56-3, isolated from fermented tea leaves.</title>
        <authorList>
            <person name="Phuengjayaem S."/>
            <person name="Tanasupawat S."/>
        </authorList>
    </citation>
    <scope>NUCLEOTIDE SEQUENCE [LARGE SCALE GENOMIC DNA]</scope>
    <source>
        <strain evidence="6 7">CRM56-3</strain>
    </source>
</reference>
<dbReference type="Pfam" id="PF00126">
    <property type="entry name" value="HTH_1"/>
    <property type="match status" value="1"/>
</dbReference>
<comment type="caution">
    <text evidence="6">The sequence shown here is derived from an EMBL/GenBank/DDBJ whole genome shotgun (WGS) entry which is preliminary data.</text>
</comment>
<organism evidence="6 7">
    <name type="scientific">Secundilactobacillus folii</name>
    <dbReference type="NCBI Taxonomy" id="2678357"/>
    <lineage>
        <taxon>Bacteria</taxon>
        <taxon>Bacillati</taxon>
        <taxon>Bacillota</taxon>
        <taxon>Bacilli</taxon>
        <taxon>Lactobacillales</taxon>
        <taxon>Lactobacillaceae</taxon>
        <taxon>Secundilactobacillus</taxon>
    </lineage>
</organism>
<gene>
    <name evidence="6" type="ORF">GM612_02755</name>
</gene>
<feature type="domain" description="HTH lysR-type" evidence="5">
    <location>
        <begin position="1"/>
        <end position="58"/>
    </location>
</feature>
<evidence type="ECO:0000256" key="1">
    <source>
        <dbReference type="ARBA" id="ARBA00009437"/>
    </source>
</evidence>
<evidence type="ECO:0000313" key="6">
    <source>
        <dbReference type="EMBL" id="MTV81575.1"/>
    </source>
</evidence>
<dbReference type="SUPFAM" id="SSF53850">
    <property type="entry name" value="Periplasmic binding protein-like II"/>
    <property type="match status" value="1"/>
</dbReference>
<dbReference type="PROSITE" id="PS50931">
    <property type="entry name" value="HTH_LYSR"/>
    <property type="match status" value="1"/>
</dbReference>
<evidence type="ECO:0000256" key="2">
    <source>
        <dbReference type="ARBA" id="ARBA00023015"/>
    </source>
</evidence>
<protein>
    <submittedName>
        <fullName evidence="6">LysR family transcriptional regulator</fullName>
    </submittedName>
</protein>